<dbReference type="AlphaFoldDB" id="A0A0C2ZKQ2"/>
<reference evidence="3" key="2">
    <citation type="submission" date="2015-01" db="EMBL/GenBank/DDBJ databases">
        <title>Evolutionary Origins and Diversification of the Mycorrhizal Mutualists.</title>
        <authorList>
            <consortium name="DOE Joint Genome Institute"/>
            <consortium name="Mycorrhizal Genomics Consortium"/>
            <person name="Kohler A."/>
            <person name="Kuo A."/>
            <person name="Nagy L.G."/>
            <person name="Floudas D."/>
            <person name="Copeland A."/>
            <person name="Barry K.W."/>
            <person name="Cichocki N."/>
            <person name="Veneault-Fourrey C."/>
            <person name="LaButti K."/>
            <person name="Lindquist E.A."/>
            <person name="Lipzen A."/>
            <person name="Lundell T."/>
            <person name="Morin E."/>
            <person name="Murat C."/>
            <person name="Riley R."/>
            <person name="Ohm R."/>
            <person name="Sun H."/>
            <person name="Tunlid A."/>
            <person name="Henrissat B."/>
            <person name="Grigoriev I.V."/>
            <person name="Hibbett D.S."/>
            <person name="Martin F."/>
        </authorList>
    </citation>
    <scope>NUCLEOTIDE SEQUENCE [LARGE SCALE GENOMIC DNA]</scope>
    <source>
        <strain evidence="3">Foug A</strain>
    </source>
</reference>
<feature type="region of interest" description="Disordered" evidence="1">
    <location>
        <begin position="1"/>
        <end position="57"/>
    </location>
</feature>
<organism evidence="2 3">
    <name type="scientific">Scleroderma citrinum Foug A</name>
    <dbReference type="NCBI Taxonomy" id="1036808"/>
    <lineage>
        <taxon>Eukaryota</taxon>
        <taxon>Fungi</taxon>
        <taxon>Dikarya</taxon>
        <taxon>Basidiomycota</taxon>
        <taxon>Agaricomycotina</taxon>
        <taxon>Agaricomycetes</taxon>
        <taxon>Agaricomycetidae</taxon>
        <taxon>Boletales</taxon>
        <taxon>Sclerodermatineae</taxon>
        <taxon>Sclerodermataceae</taxon>
        <taxon>Scleroderma</taxon>
    </lineage>
</organism>
<protein>
    <submittedName>
        <fullName evidence="2">Uncharacterized protein</fullName>
    </submittedName>
</protein>
<sequence length="352" mass="38821">MIPREVGTTSKKTPFKKLKATNDDINAEEPSKPPPKRKGRSQKPTSTDEKVAPSGRNRCTVVIPIAEKEACRSGQSAHSCEQHNLGHDKGPVVDDEETLVEIPRKSGDKIKQHSQAVVSQVDDTNDVDNRTSRKIRKLSTASTTSRYLRAPLRGPRAPKTTAARLSEDDEKPESCPELGGKKPQAVMKVKKGKKGSKFAGGNYKAADVNLDSAKPSLKNKSCVHHDDIEEPPLARKHGKKRVLKPEIILDNDSDPDPPPPPKRKKVITKEPFEEYHDRMPPETVNADISKPFSSSNELKENAIRSLTGKRTVKSTSRKVPNGPPQDVLERIKAMAAHHQPIDDEPDPLDCLS</sequence>
<dbReference type="OrthoDB" id="3047765at2759"/>
<evidence type="ECO:0000313" key="3">
    <source>
        <dbReference type="Proteomes" id="UP000053989"/>
    </source>
</evidence>
<feature type="compositionally biased region" description="Basic and acidic residues" evidence="1">
    <location>
        <begin position="102"/>
        <end position="111"/>
    </location>
</feature>
<gene>
    <name evidence="2" type="ORF">SCLCIDRAFT_453514</name>
</gene>
<dbReference type="InParanoid" id="A0A0C2ZKQ2"/>
<dbReference type="Proteomes" id="UP000053989">
    <property type="component" value="Unassembled WGS sequence"/>
</dbReference>
<reference evidence="2 3" key="1">
    <citation type="submission" date="2014-04" db="EMBL/GenBank/DDBJ databases">
        <authorList>
            <consortium name="DOE Joint Genome Institute"/>
            <person name="Kuo A."/>
            <person name="Kohler A."/>
            <person name="Nagy L.G."/>
            <person name="Floudas D."/>
            <person name="Copeland A."/>
            <person name="Barry K.W."/>
            <person name="Cichocki N."/>
            <person name="Veneault-Fourrey C."/>
            <person name="LaButti K."/>
            <person name="Lindquist E.A."/>
            <person name="Lipzen A."/>
            <person name="Lundell T."/>
            <person name="Morin E."/>
            <person name="Murat C."/>
            <person name="Sun H."/>
            <person name="Tunlid A."/>
            <person name="Henrissat B."/>
            <person name="Grigoriev I.V."/>
            <person name="Hibbett D.S."/>
            <person name="Martin F."/>
            <person name="Nordberg H.P."/>
            <person name="Cantor M.N."/>
            <person name="Hua S.X."/>
        </authorList>
    </citation>
    <scope>NUCLEOTIDE SEQUENCE [LARGE SCALE GENOMIC DNA]</scope>
    <source>
        <strain evidence="2 3">Foug A</strain>
    </source>
</reference>
<accession>A0A0C2ZKQ2</accession>
<feature type="compositionally biased region" description="Basic and acidic residues" evidence="1">
    <location>
        <begin position="267"/>
        <end position="280"/>
    </location>
</feature>
<feature type="compositionally biased region" description="Polar residues" evidence="1">
    <location>
        <begin position="113"/>
        <end position="122"/>
    </location>
</feature>
<evidence type="ECO:0000313" key="2">
    <source>
        <dbReference type="EMBL" id="KIM53242.1"/>
    </source>
</evidence>
<dbReference type="HOGENOM" id="CLU_787923_0_0_1"/>
<dbReference type="STRING" id="1036808.A0A0C2ZKQ2"/>
<proteinExistence type="predicted"/>
<keyword evidence="3" id="KW-1185">Reference proteome</keyword>
<name>A0A0C2ZKQ2_9AGAM</name>
<evidence type="ECO:0000256" key="1">
    <source>
        <dbReference type="SAM" id="MobiDB-lite"/>
    </source>
</evidence>
<dbReference type="EMBL" id="KN822185">
    <property type="protein sequence ID" value="KIM53242.1"/>
    <property type="molecule type" value="Genomic_DNA"/>
</dbReference>
<feature type="compositionally biased region" description="Basic and acidic residues" evidence="1">
    <location>
        <begin position="80"/>
        <end position="92"/>
    </location>
</feature>
<feature type="region of interest" description="Disordered" evidence="1">
    <location>
        <begin position="71"/>
        <end position="325"/>
    </location>
</feature>